<dbReference type="PROSITE" id="PS51462">
    <property type="entry name" value="NUDIX"/>
    <property type="match status" value="1"/>
</dbReference>
<keyword evidence="8" id="KW-1185">Reference proteome</keyword>
<dbReference type="Gene3D" id="3.90.79.10">
    <property type="entry name" value="Nucleoside Triphosphate Pyrophosphohydrolase"/>
    <property type="match status" value="1"/>
</dbReference>
<evidence type="ECO:0000256" key="1">
    <source>
        <dbReference type="ARBA" id="ARBA00001946"/>
    </source>
</evidence>
<organism evidence="7 8">
    <name type="scientific">Christiangramia forsetii</name>
    <dbReference type="NCBI Taxonomy" id="411153"/>
    <lineage>
        <taxon>Bacteria</taxon>
        <taxon>Pseudomonadati</taxon>
        <taxon>Bacteroidota</taxon>
        <taxon>Flavobacteriia</taxon>
        <taxon>Flavobacteriales</taxon>
        <taxon>Flavobacteriaceae</taxon>
        <taxon>Christiangramia</taxon>
    </lineage>
</organism>
<evidence type="ECO:0000313" key="7">
    <source>
        <dbReference type="EMBL" id="GGG31979.1"/>
    </source>
</evidence>
<comment type="similarity">
    <text evidence="2">Belongs to the Nudix hydrolase family.</text>
</comment>
<keyword evidence="5" id="KW-0460">Magnesium</keyword>
<gene>
    <name evidence="7" type="ORF">GCM10011532_14310</name>
</gene>
<evidence type="ECO:0000313" key="8">
    <source>
        <dbReference type="Proteomes" id="UP000605733"/>
    </source>
</evidence>
<name>A0ABQ1WJ26_9FLAO</name>
<dbReference type="PANTHER" id="PTHR43758">
    <property type="entry name" value="7,8-DIHYDRO-8-OXOGUANINE TRIPHOSPHATASE"/>
    <property type="match status" value="1"/>
</dbReference>
<dbReference type="EMBL" id="BMIX01000002">
    <property type="protein sequence ID" value="GGG31979.1"/>
    <property type="molecule type" value="Genomic_DNA"/>
</dbReference>
<keyword evidence="3" id="KW-0479">Metal-binding</keyword>
<dbReference type="SUPFAM" id="SSF55811">
    <property type="entry name" value="Nudix"/>
    <property type="match status" value="1"/>
</dbReference>
<dbReference type="Proteomes" id="UP000605733">
    <property type="component" value="Unassembled WGS sequence"/>
</dbReference>
<dbReference type="InterPro" id="IPR015797">
    <property type="entry name" value="NUDIX_hydrolase-like_dom_sf"/>
</dbReference>
<comment type="caution">
    <text evidence="7">The sequence shown here is derived from an EMBL/GenBank/DDBJ whole genome shotgun (WGS) entry which is preliminary data.</text>
</comment>
<protein>
    <submittedName>
        <fullName evidence="7">DNA mismatch repair protein MutT</fullName>
    </submittedName>
</protein>
<reference evidence="8" key="1">
    <citation type="journal article" date="2019" name="Int. J. Syst. Evol. Microbiol.">
        <title>The Global Catalogue of Microorganisms (GCM) 10K type strain sequencing project: providing services to taxonomists for standard genome sequencing and annotation.</title>
        <authorList>
            <consortium name="The Broad Institute Genomics Platform"/>
            <consortium name="The Broad Institute Genome Sequencing Center for Infectious Disease"/>
            <person name="Wu L."/>
            <person name="Ma J."/>
        </authorList>
    </citation>
    <scope>NUCLEOTIDE SEQUENCE [LARGE SCALE GENOMIC DNA]</scope>
    <source>
        <strain evidence="8">CGMCC 1.15422</strain>
    </source>
</reference>
<dbReference type="CDD" id="cd04690">
    <property type="entry name" value="NUDIX_Hydrolase"/>
    <property type="match status" value="1"/>
</dbReference>
<sequence length="132" mass="15066">MKKFIDKLAYIHIQDKKILMSLSKGKSTWYIPGGKRDKDESDTEALEREVEEELSVNLISESFIKYGVFEAQAHGHPEGTVVRMTCYTADYKGMLKAASEIAKLEFFPYSRKSESSPVDHLIFDDLKKKGLL</sequence>
<dbReference type="Pfam" id="PF00293">
    <property type="entry name" value="NUDIX"/>
    <property type="match status" value="1"/>
</dbReference>
<proteinExistence type="inferred from homology"/>
<evidence type="ECO:0000256" key="5">
    <source>
        <dbReference type="ARBA" id="ARBA00022842"/>
    </source>
</evidence>
<dbReference type="RefSeq" id="WP_011710920.1">
    <property type="nucleotide sequence ID" value="NZ_BMIX01000002.1"/>
</dbReference>
<keyword evidence="4" id="KW-0378">Hydrolase</keyword>
<evidence type="ECO:0000256" key="4">
    <source>
        <dbReference type="ARBA" id="ARBA00022801"/>
    </source>
</evidence>
<evidence type="ECO:0000259" key="6">
    <source>
        <dbReference type="PROSITE" id="PS51462"/>
    </source>
</evidence>
<dbReference type="InterPro" id="IPR000086">
    <property type="entry name" value="NUDIX_hydrolase_dom"/>
</dbReference>
<evidence type="ECO:0000256" key="3">
    <source>
        <dbReference type="ARBA" id="ARBA00022723"/>
    </source>
</evidence>
<comment type="cofactor">
    <cofactor evidence="1">
        <name>Mg(2+)</name>
        <dbReference type="ChEBI" id="CHEBI:18420"/>
    </cofactor>
</comment>
<evidence type="ECO:0000256" key="2">
    <source>
        <dbReference type="ARBA" id="ARBA00005582"/>
    </source>
</evidence>
<accession>A0ABQ1WJ26</accession>
<feature type="domain" description="Nudix hydrolase" evidence="6">
    <location>
        <begin position="2"/>
        <end position="131"/>
    </location>
</feature>
<dbReference type="PANTHER" id="PTHR43758:SF2">
    <property type="entry name" value="OXIDIZED PURINE NUCLEOSIDE TRIPHOSPHATE HYDROLASE"/>
    <property type="match status" value="1"/>
</dbReference>